<dbReference type="OrthoDB" id="573392at2"/>
<sequence>MFVPRPDIRPATVEVFVEGRPVLVPEGASAAAAVLLAGLPAIRETPVKGAPRLPYCMMGICFDCLAEIDGVANRQACMVTVAPGMRIAAQRGARRARPDAAPEIAA</sequence>
<keyword evidence="3" id="KW-1185">Reference proteome</keyword>
<dbReference type="InterPro" id="IPR036010">
    <property type="entry name" value="2Fe-2S_ferredoxin-like_sf"/>
</dbReference>
<evidence type="ECO:0000313" key="3">
    <source>
        <dbReference type="Proteomes" id="UP000184387"/>
    </source>
</evidence>
<accession>A0A1M6HJ71</accession>
<protein>
    <submittedName>
        <fullName evidence="2">2Fe-2S iron-sulfur cluster binding domain-containing protein</fullName>
    </submittedName>
</protein>
<dbReference type="EMBL" id="FQZF01000010">
    <property type="protein sequence ID" value="SHJ22241.1"/>
    <property type="molecule type" value="Genomic_DNA"/>
</dbReference>
<proteinExistence type="predicted"/>
<dbReference type="Gene3D" id="3.10.20.440">
    <property type="entry name" value="2Fe-2S iron-sulphur cluster binding domain, sarcosine oxidase, alpha subunit, N-terminal domain"/>
    <property type="match status" value="1"/>
</dbReference>
<reference evidence="2 3" key="1">
    <citation type="submission" date="2016-11" db="EMBL/GenBank/DDBJ databases">
        <authorList>
            <person name="Jaros S."/>
            <person name="Januszkiewicz K."/>
            <person name="Wedrychowicz H."/>
        </authorList>
    </citation>
    <scope>NUCLEOTIDE SEQUENCE [LARGE SCALE GENOMIC DNA]</scope>
    <source>
        <strain evidence="2 3">DSM 14916</strain>
    </source>
</reference>
<name>A0A1M6HJ71_9PROT</name>
<evidence type="ECO:0000256" key="1">
    <source>
        <dbReference type="ARBA" id="ARBA00023002"/>
    </source>
</evidence>
<gene>
    <name evidence="2" type="ORF">SAMN02745194_02024</name>
</gene>
<dbReference type="Pfam" id="PF13510">
    <property type="entry name" value="Fer2_4"/>
    <property type="match status" value="1"/>
</dbReference>
<dbReference type="STRING" id="198092.SAMN02745194_02024"/>
<dbReference type="SUPFAM" id="SSF54292">
    <property type="entry name" value="2Fe-2S ferredoxin-like"/>
    <property type="match status" value="1"/>
</dbReference>
<dbReference type="InterPro" id="IPR042204">
    <property type="entry name" value="2Fe-2S-bd_N"/>
</dbReference>
<dbReference type="AlphaFoldDB" id="A0A1M6HJ71"/>
<dbReference type="GO" id="GO:0016491">
    <property type="term" value="F:oxidoreductase activity"/>
    <property type="evidence" value="ECO:0007669"/>
    <property type="project" value="UniProtKB-KW"/>
</dbReference>
<dbReference type="GO" id="GO:0051536">
    <property type="term" value="F:iron-sulfur cluster binding"/>
    <property type="evidence" value="ECO:0007669"/>
    <property type="project" value="InterPro"/>
</dbReference>
<dbReference type="Proteomes" id="UP000184387">
    <property type="component" value="Unassembled WGS sequence"/>
</dbReference>
<keyword evidence="1" id="KW-0560">Oxidoreductase</keyword>
<dbReference type="RefSeq" id="WP_073134238.1">
    <property type="nucleotide sequence ID" value="NZ_FQZF01000010.1"/>
</dbReference>
<evidence type="ECO:0000313" key="2">
    <source>
        <dbReference type="EMBL" id="SHJ22241.1"/>
    </source>
</evidence>
<organism evidence="2 3">
    <name type="scientific">Muricoccus roseus</name>
    <dbReference type="NCBI Taxonomy" id="198092"/>
    <lineage>
        <taxon>Bacteria</taxon>
        <taxon>Pseudomonadati</taxon>
        <taxon>Pseudomonadota</taxon>
        <taxon>Alphaproteobacteria</taxon>
        <taxon>Acetobacterales</taxon>
        <taxon>Roseomonadaceae</taxon>
        <taxon>Muricoccus</taxon>
    </lineage>
</organism>